<evidence type="ECO:0000313" key="4">
    <source>
        <dbReference type="Proteomes" id="UP000292855"/>
    </source>
</evidence>
<dbReference type="AlphaFoldDB" id="A0A4Q6XZ15"/>
<keyword evidence="2" id="KW-0812">Transmembrane</keyword>
<feature type="transmembrane region" description="Helical" evidence="2">
    <location>
        <begin position="925"/>
        <end position="946"/>
    </location>
</feature>
<dbReference type="SUPFAM" id="SSF82714">
    <property type="entry name" value="Multidrug efflux transporter AcrB TolC docking domain, DN and DC subdomains"/>
    <property type="match status" value="2"/>
</dbReference>
<feature type="transmembrane region" description="Helical" evidence="2">
    <location>
        <begin position="899"/>
        <end position="919"/>
    </location>
</feature>
<keyword evidence="2" id="KW-1133">Transmembrane helix</keyword>
<comment type="caution">
    <text evidence="3">The sequence shown here is derived from an EMBL/GenBank/DDBJ whole genome shotgun (WGS) entry which is preliminary data.</text>
</comment>
<keyword evidence="2" id="KW-0472">Membrane</keyword>
<dbReference type="Gene3D" id="1.20.1640.10">
    <property type="entry name" value="Multidrug efflux transporter AcrB transmembrane domain"/>
    <property type="match status" value="2"/>
</dbReference>
<feature type="transmembrane region" description="Helical" evidence="2">
    <location>
        <begin position="525"/>
        <end position="546"/>
    </location>
</feature>
<dbReference type="InterPro" id="IPR001036">
    <property type="entry name" value="Acrflvin-R"/>
</dbReference>
<proteinExistence type="predicted"/>
<dbReference type="Pfam" id="PF00873">
    <property type="entry name" value="ACR_tran"/>
    <property type="match status" value="1"/>
</dbReference>
<dbReference type="OrthoDB" id="9758234at2"/>
<dbReference type="GO" id="GO:0005886">
    <property type="term" value="C:plasma membrane"/>
    <property type="evidence" value="ECO:0007669"/>
    <property type="project" value="TreeGrafter"/>
</dbReference>
<feature type="transmembrane region" description="Helical" evidence="2">
    <location>
        <begin position="359"/>
        <end position="379"/>
    </location>
</feature>
<feature type="transmembrane region" description="Helical" evidence="2">
    <location>
        <begin position="873"/>
        <end position="892"/>
    </location>
</feature>
<feature type="transmembrane region" description="Helical" evidence="2">
    <location>
        <begin position="975"/>
        <end position="994"/>
    </location>
</feature>
<dbReference type="Gene3D" id="3.30.70.1320">
    <property type="entry name" value="Multidrug efflux transporter AcrB pore domain like"/>
    <property type="match status" value="1"/>
</dbReference>
<feature type="region of interest" description="Disordered" evidence="1">
    <location>
        <begin position="1040"/>
        <end position="1069"/>
    </location>
</feature>
<sequence>MNIIKFALRKPIAIMVVVLSIAFFSYNTVKKINVDIFPEVELPTIYIAMPYGGLSPAYMDGFMANEFQKVLLFVSGVENIDFKSVQGMTLMKLSFYPGTDMAQAAGEVATFTNRAMGFLPAGAVPPMVVRFDGSSLPVGQLVFESEQRSVNELQTLAITRIRPMFTEIPGITSPAPFGGNVRTIVVNINPEAMQANGLSPEEITAAITKNSLPSPAGNIRIGDKNLMAPINSIAKNPEEFLNTPVKTNDNRTIYVRDVASVLDAADQTVGYAVVNGKRSVYLPIIKKADASTLDAVENLKSSIPMLKNQLPEDVDVHYEFDQSTYIERALSTLIHEGILGAVFTGVVILLFLGDNRGAIIVVLTIPIAILSAVSVLHLFGQTINIMTLSGLALSIGILVDEATVTIENIHQHFEMGKPKQRAILDALLEISIPKLLILICILAVLTPAFIMTGIPKDMFMPLSMAVAFAMIASFLASQTFVPILANWLMKNKHSNETNTPRKRAFFEKFRVNYAYRMRKWSTKALPLFALYLLVAGGIAALLLNVVGTDVMPVSNNGDFQLRIQAPQGSRLEKTEKIVSEITDEIRGVIPENGIKLTSAFVGTHSAGTPINPIFLFTSASHEAVLQVSVNQKVYTGSIEDLKEEIRVKLQEKHPDVAFNFEPMELTEKIMGQGAMTPIEVKVGARQINGAFAHASKIAENLKKVPYLRDVRIAEAIAYPTLEIDVNRDLAGQFGLTMQDVTRSLVTATSSTRYTDKNLWIDPNSGLVFQTQVQIPEATMQSEEKLRSIPLKKGSLRPVLEDVATIRKVTSPAQVNRKGPNRYVTVVANVYGKDLGSASTVVKQAIADAGEPPRGTTVWTAGTLQLLEDTLDSLMAGLGVAIIVIFLMLSAYYQSFKVPLVILSVLPAVIAGSLILLYLTGSTLNLQSYMGIIMSLGVSVSNAVLLVNQAEFYRKKMALKPANSARLAASSRLRPVLMTATAMFAGMLPMAMGLGDGAEQVAPLGRAVIGGLIASTVSILLLVPHFFSSLMSRTSIISPSLDPDDDESRYYTEQSEKNSLNSRITDDEKH</sequence>
<feature type="transmembrane region" description="Helical" evidence="2">
    <location>
        <begin position="333"/>
        <end position="352"/>
    </location>
</feature>
<feature type="transmembrane region" description="Helical" evidence="2">
    <location>
        <begin position="427"/>
        <end position="450"/>
    </location>
</feature>
<dbReference type="PANTHER" id="PTHR32063">
    <property type="match status" value="1"/>
</dbReference>
<accession>A0A4Q6XZ15</accession>
<dbReference type="InterPro" id="IPR027463">
    <property type="entry name" value="AcrB_DN_DC_subdom"/>
</dbReference>
<dbReference type="PANTHER" id="PTHR32063:SF8">
    <property type="entry name" value="CATION EFFLUX PROTEIN"/>
    <property type="match status" value="1"/>
</dbReference>
<dbReference type="RefSeq" id="WP_130140055.1">
    <property type="nucleotide sequence ID" value="NZ_SGIT01000001.1"/>
</dbReference>
<protein>
    <submittedName>
        <fullName evidence="3">Efflux RND transporter permease subunit</fullName>
    </submittedName>
</protein>
<dbReference type="Proteomes" id="UP000292855">
    <property type="component" value="Unassembled WGS sequence"/>
</dbReference>
<gene>
    <name evidence="3" type="ORF">EWE74_03070</name>
</gene>
<feature type="transmembrane region" description="Helical" evidence="2">
    <location>
        <begin position="1006"/>
        <end position="1026"/>
    </location>
</feature>
<evidence type="ECO:0000256" key="1">
    <source>
        <dbReference type="SAM" id="MobiDB-lite"/>
    </source>
</evidence>
<reference evidence="3 4" key="1">
    <citation type="submission" date="2019-02" db="EMBL/GenBank/DDBJ databases">
        <authorList>
            <person name="Li Y."/>
        </authorList>
    </citation>
    <scope>NUCLEOTIDE SEQUENCE [LARGE SCALE GENOMIC DNA]</scope>
    <source>
        <strain evidence="3 4">30C10-4-7</strain>
    </source>
</reference>
<keyword evidence="4" id="KW-1185">Reference proteome</keyword>
<dbReference type="PRINTS" id="PR00702">
    <property type="entry name" value="ACRIFLAVINRP"/>
</dbReference>
<evidence type="ECO:0000313" key="3">
    <source>
        <dbReference type="EMBL" id="RZF61826.1"/>
    </source>
</evidence>
<organism evidence="3 4">
    <name type="scientific">Sphingobacterium corticibacterium</name>
    <dbReference type="NCBI Taxonomy" id="2484746"/>
    <lineage>
        <taxon>Bacteria</taxon>
        <taxon>Pseudomonadati</taxon>
        <taxon>Bacteroidota</taxon>
        <taxon>Sphingobacteriia</taxon>
        <taxon>Sphingobacteriales</taxon>
        <taxon>Sphingobacteriaceae</taxon>
        <taxon>Sphingobacterium</taxon>
    </lineage>
</organism>
<evidence type="ECO:0000256" key="2">
    <source>
        <dbReference type="SAM" id="Phobius"/>
    </source>
</evidence>
<feature type="transmembrane region" description="Helical" evidence="2">
    <location>
        <begin position="462"/>
        <end position="485"/>
    </location>
</feature>
<dbReference type="SUPFAM" id="SSF82693">
    <property type="entry name" value="Multidrug efflux transporter AcrB pore domain, PN1, PN2, PC1 and PC2 subdomains"/>
    <property type="match status" value="2"/>
</dbReference>
<dbReference type="SUPFAM" id="SSF82866">
    <property type="entry name" value="Multidrug efflux transporter AcrB transmembrane domain"/>
    <property type="match status" value="2"/>
</dbReference>
<dbReference type="EMBL" id="SGIT01000001">
    <property type="protein sequence ID" value="RZF61826.1"/>
    <property type="molecule type" value="Genomic_DNA"/>
</dbReference>
<name>A0A4Q6XZ15_9SPHI</name>
<dbReference type="GO" id="GO:0042910">
    <property type="term" value="F:xenobiotic transmembrane transporter activity"/>
    <property type="evidence" value="ECO:0007669"/>
    <property type="project" value="TreeGrafter"/>
</dbReference>
<dbReference type="Gene3D" id="3.30.70.1430">
    <property type="entry name" value="Multidrug efflux transporter AcrB pore domain"/>
    <property type="match status" value="2"/>
</dbReference>
<dbReference type="Gene3D" id="3.30.70.1440">
    <property type="entry name" value="Multidrug efflux transporter AcrB pore domain"/>
    <property type="match status" value="1"/>
</dbReference>
<dbReference type="Gene3D" id="3.30.2090.10">
    <property type="entry name" value="Multidrug efflux transporter AcrB TolC docking domain, DN and DC subdomains"/>
    <property type="match status" value="2"/>
</dbReference>